<feature type="region of interest" description="Disordered" evidence="7">
    <location>
        <begin position="368"/>
        <end position="388"/>
    </location>
</feature>
<accession>A0A917K9Y3</accession>
<dbReference type="RefSeq" id="WP_188881925.1">
    <property type="nucleotide sequence ID" value="NZ_BMOY01000017.1"/>
</dbReference>
<comment type="caution">
    <text evidence="9">The sequence shown here is derived from an EMBL/GenBank/DDBJ whole genome shotgun (WGS) entry which is preliminary data.</text>
</comment>
<evidence type="ECO:0000313" key="9">
    <source>
        <dbReference type="EMBL" id="GGJ05384.1"/>
    </source>
</evidence>
<keyword evidence="6" id="KW-0456">Lyase</keyword>
<dbReference type="CDD" id="cd05276">
    <property type="entry name" value="p53_inducible_oxidoreductase"/>
    <property type="match status" value="1"/>
</dbReference>
<evidence type="ECO:0000256" key="2">
    <source>
        <dbReference type="ARBA" id="ARBA00006472"/>
    </source>
</evidence>
<dbReference type="InterPro" id="IPR014189">
    <property type="entry name" value="Quinone_OxRdtase_PIG3"/>
</dbReference>
<keyword evidence="10" id="KW-1185">Reference proteome</keyword>
<dbReference type="InterPro" id="IPR013154">
    <property type="entry name" value="ADH-like_N"/>
</dbReference>
<dbReference type="SUPFAM" id="SSF50129">
    <property type="entry name" value="GroES-like"/>
    <property type="match status" value="1"/>
</dbReference>
<dbReference type="Pfam" id="PF00107">
    <property type="entry name" value="ADH_zinc_N"/>
    <property type="match status" value="1"/>
</dbReference>
<dbReference type="GO" id="GO:0008124">
    <property type="term" value="F:4-alpha-hydroxytetrahydrobiopterin dehydratase activity"/>
    <property type="evidence" value="ECO:0007669"/>
    <property type="project" value="UniProtKB-EC"/>
</dbReference>
<proteinExistence type="inferred from homology"/>
<gene>
    <name evidence="9" type="ORF">GCM10010885_13090</name>
</gene>
<dbReference type="CDD" id="cd00488">
    <property type="entry name" value="PCD_DCoH"/>
    <property type="match status" value="1"/>
</dbReference>
<dbReference type="SUPFAM" id="SSF51735">
    <property type="entry name" value="NAD(P)-binding Rossmann-fold domains"/>
    <property type="match status" value="1"/>
</dbReference>
<dbReference type="InterPro" id="IPR013149">
    <property type="entry name" value="ADH-like_C"/>
</dbReference>
<dbReference type="Proteomes" id="UP000637695">
    <property type="component" value="Unassembled WGS sequence"/>
</dbReference>
<keyword evidence="4" id="KW-0521">NADP</keyword>
<evidence type="ECO:0000259" key="8">
    <source>
        <dbReference type="SMART" id="SM00829"/>
    </source>
</evidence>
<dbReference type="InterPro" id="IPR011032">
    <property type="entry name" value="GroES-like_sf"/>
</dbReference>
<dbReference type="PANTHER" id="PTHR48106:SF18">
    <property type="entry name" value="QUINONE OXIDOREDUCTASE PIG3"/>
    <property type="match status" value="1"/>
</dbReference>
<dbReference type="InterPro" id="IPR020843">
    <property type="entry name" value="ER"/>
</dbReference>
<sequence>MKAVCMRGYGGPDVLYLGDAPDPICGPDDLLVAVRATALNRADLLQRRGLYPPPPGASDILGLEMAGEVIQVGERVLGWRPGDRVCALLPGGGYAERAVVPAAMAMRIPDGLSYEQAAAIPEVFLTAYLNLFWLGGLRRGQTVLVHAGASGVGTAAIQLIRAAGAQALVTAGSDEKVAFCCALGARAGWNYHQGSFAPWVLEQTGGRGVDLILDFVGAPYFADNLQSLATDGRLIVIGTLGGSKVNQVDLGRLLQRRQHIIGTALRSRPLAEKVRLTQEFAAFALRRFADGRLVPVIDRVFDWSEAAAAHAYMESNANIGKIVLRVTGARAGATSVADTADATSAAHAASFPSAAHAAGIASAADAAGVPAGQAPPATPVASPPQGPKRLTEDEVAARLAALPAWLLADGRFIQRRYRFATFPDALSFANMVGALAEAFHHHPFIQIDYKYVTLRLTTWHAGGLTATDFDEAAACDAVYRAGFSSDA</sequence>
<evidence type="ECO:0000256" key="3">
    <source>
        <dbReference type="ARBA" id="ARBA00013252"/>
    </source>
</evidence>
<dbReference type="InterPro" id="IPR036428">
    <property type="entry name" value="PCD_sf"/>
</dbReference>
<dbReference type="EC" id="4.2.1.96" evidence="3"/>
<dbReference type="AlphaFoldDB" id="A0A917K9Y3"/>
<keyword evidence="5" id="KW-0560">Oxidoreductase</keyword>
<dbReference type="Gene3D" id="3.40.50.720">
    <property type="entry name" value="NAD(P)-binding Rossmann-like Domain"/>
    <property type="match status" value="1"/>
</dbReference>
<evidence type="ECO:0000256" key="1">
    <source>
        <dbReference type="ARBA" id="ARBA00001554"/>
    </source>
</evidence>
<dbReference type="GO" id="GO:0070402">
    <property type="term" value="F:NADPH binding"/>
    <property type="evidence" value="ECO:0007669"/>
    <property type="project" value="TreeGrafter"/>
</dbReference>
<reference evidence="9" key="1">
    <citation type="journal article" date="2014" name="Int. J. Syst. Evol. Microbiol.">
        <title>Complete genome sequence of Corynebacterium casei LMG S-19264T (=DSM 44701T), isolated from a smear-ripened cheese.</title>
        <authorList>
            <consortium name="US DOE Joint Genome Institute (JGI-PGF)"/>
            <person name="Walter F."/>
            <person name="Albersmeier A."/>
            <person name="Kalinowski J."/>
            <person name="Ruckert C."/>
        </authorList>
    </citation>
    <scope>NUCLEOTIDE SEQUENCE</scope>
    <source>
        <strain evidence="9">JCM 18487</strain>
    </source>
</reference>
<feature type="domain" description="Enoyl reductase (ER)" evidence="8">
    <location>
        <begin position="10"/>
        <end position="324"/>
    </location>
</feature>
<feature type="compositionally biased region" description="Pro residues" evidence="7">
    <location>
        <begin position="376"/>
        <end position="386"/>
    </location>
</feature>
<dbReference type="Gene3D" id="3.90.180.10">
    <property type="entry name" value="Medium-chain alcohol dehydrogenases, catalytic domain"/>
    <property type="match status" value="1"/>
</dbReference>
<dbReference type="GO" id="GO:0006729">
    <property type="term" value="P:tetrahydrobiopterin biosynthetic process"/>
    <property type="evidence" value="ECO:0007669"/>
    <property type="project" value="InterPro"/>
</dbReference>
<reference evidence="9" key="2">
    <citation type="submission" date="2020-09" db="EMBL/GenBank/DDBJ databases">
        <authorList>
            <person name="Sun Q."/>
            <person name="Ohkuma M."/>
        </authorList>
    </citation>
    <scope>NUCLEOTIDE SEQUENCE</scope>
    <source>
        <strain evidence="9">JCM 18487</strain>
    </source>
</reference>
<dbReference type="PANTHER" id="PTHR48106">
    <property type="entry name" value="QUINONE OXIDOREDUCTASE PIG3-RELATED"/>
    <property type="match status" value="1"/>
</dbReference>
<dbReference type="GO" id="GO:0016651">
    <property type="term" value="F:oxidoreductase activity, acting on NAD(P)H"/>
    <property type="evidence" value="ECO:0007669"/>
    <property type="project" value="TreeGrafter"/>
</dbReference>
<evidence type="ECO:0000256" key="6">
    <source>
        <dbReference type="ARBA" id="ARBA00023239"/>
    </source>
</evidence>
<evidence type="ECO:0000256" key="5">
    <source>
        <dbReference type="ARBA" id="ARBA00023002"/>
    </source>
</evidence>
<comment type="catalytic activity">
    <reaction evidence="1">
        <text>(4aS,6R)-4a-hydroxy-L-erythro-5,6,7,8-tetrahydrobiopterin = (6R)-L-erythro-6,7-dihydrobiopterin + H2O</text>
        <dbReference type="Rhea" id="RHEA:11920"/>
        <dbReference type="ChEBI" id="CHEBI:15377"/>
        <dbReference type="ChEBI" id="CHEBI:15642"/>
        <dbReference type="ChEBI" id="CHEBI:43120"/>
        <dbReference type="EC" id="4.2.1.96"/>
    </reaction>
</comment>
<dbReference type="SMART" id="SM00829">
    <property type="entry name" value="PKS_ER"/>
    <property type="match status" value="1"/>
</dbReference>
<dbReference type="NCBIfam" id="TIGR02824">
    <property type="entry name" value="quinone_pig3"/>
    <property type="match status" value="1"/>
</dbReference>
<dbReference type="EMBL" id="BMOY01000017">
    <property type="protein sequence ID" value="GGJ05384.1"/>
    <property type="molecule type" value="Genomic_DNA"/>
</dbReference>
<evidence type="ECO:0000256" key="7">
    <source>
        <dbReference type="SAM" id="MobiDB-lite"/>
    </source>
</evidence>
<dbReference type="InterPro" id="IPR001533">
    <property type="entry name" value="Pterin_deHydtase"/>
</dbReference>
<evidence type="ECO:0000313" key="10">
    <source>
        <dbReference type="Proteomes" id="UP000637695"/>
    </source>
</evidence>
<protein>
    <recommendedName>
        <fullName evidence="3">4a-hydroxytetrahydrobiopterin dehydratase</fullName>
        <ecNumber evidence="3">4.2.1.96</ecNumber>
    </recommendedName>
</protein>
<name>A0A917K9Y3_9BACL</name>
<dbReference type="Pfam" id="PF01329">
    <property type="entry name" value="Pterin_4a"/>
    <property type="match status" value="1"/>
</dbReference>
<dbReference type="Pfam" id="PF08240">
    <property type="entry name" value="ADH_N"/>
    <property type="match status" value="1"/>
</dbReference>
<comment type="similarity">
    <text evidence="2">Belongs to the pterin-4-alpha-carbinolamine dehydratase family.</text>
</comment>
<dbReference type="Gene3D" id="3.30.1360.20">
    <property type="entry name" value="Transcriptional coactivator/pterin dehydratase"/>
    <property type="match status" value="1"/>
</dbReference>
<evidence type="ECO:0000256" key="4">
    <source>
        <dbReference type="ARBA" id="ARBA00022857"/>
    </source>
</evidence>
<dbReference type="InterPro" id="IPR036291">
    <property type="entry name" value="NAD(P)-bd_dom_sf"/>
</dbReference>
<organism evidence="9 10">
    <name type="scientific">Alicyclobacillus cellulosilyticus</name>
    <dbReference type="NCBI Taxonomy" id="1003997"/>
    <lineage>
        <taxon>Bacteria</taxon>
        <taxon>Bacillati</taxon>
        <taxon>Bacillota</taxon>
        <taxon>Bacilli</taxon>
        <taxon>Bacillales</taxon>
        <taxon>Alicyclobacillaceae</taxon>
        <taxon>Alicyclobacillus</taxon>
    </lineage>
</organism>
<dbReference type="SUPFAM" id="SSF55248">
    <property type="entry name" value="PCD-like"/>
    <property type="match status" value="1"/>
</dbReference>